<dbReference type="PANTHER" id="PTHR24404:SF114">
    <property type="entry name" value="KLUMPFUSS, ISOFORM B-RELATED"/>
    <property type="match status" value="1"/>
</dbReference>
<keyword evidence="4 8" id="KW-0863">Zinc-finger</keyword>
<dbReference type="GO" id="GO:0005634">
    <property type="term" value="C:nucleus"/>
    <property type="evidence" value="ECO:0007669"/>
    <property type="project" value="UniProtKB-SubCell"/>
</dbReference>
<feature type="region of interest" description="Disordered" evidence="9">
    <location>
        <begin position="366"/>
        <end position="387"/>
    </location>
</feature>
<keyword evidence="2" id="KW-0479">Metal-binding</keyword>
<dbReference type="GO" id="GO:0000978">
    <property type="term" value="F:RNA polymerase II cis-regulatory region sequence-specific DNA binding"/>
    <property type="evidence" value="ECO:0007669"/>
    <property type="project" value="TreeGrafter"/>
</dbReference>
<evidence type="ECO:0000256" key="8">
    <source>
        <dbReference type="PROSITE-ProRule" id="PRU00042"/>
    </source>
</evidence>
<dbReference type="InterPro" id="IPR036236">
    <property type="entry name" value="Znf_C2H2_sf"/>
</dbReference>
<dbReference type="PROSITE" id="PS50157">
    <property type="entry name" value="ZINC_FINGER_C2H2_2"/>
    <property type="match status" value="2"/>
</dbReference>
<dbReference type="Gene3D" id="3.30.160.60">
    <property type="entry name" value="Classic Zinc Finger"/>
    <property type="match status" value="2"/>
</dbReference>
<proteinExistence type="predicted"/>
<name>A0AAE1QGL1_9EUCA</name>
<feature type="compositionally biased region" description="Basic and acidic residues" evidence="9">
    <location>
        <begin position="550"/>
        <end position="567"/>
    </location>
</feature>
<feature type="region of interest" description="Disordered" evidence="9">
    <location>
        <begin position="516"/>
        <end position="578"/>
    </location>
</feature>
<feature type="compositionally biased region" description="Basic and acidic residues" evidence="9">
    <location>
        <begin position="377"/>
        <end position="387"/>
    </location>
</feature>
<keyword evidence="3" id="KW-0677">Repeat</keyword>
<keyword evidence="6" id="KW-0238">DNA-binding</keyword>
<dbReference type="GO" id="GO:0006357">
    <property type="term" value="P:regulation of transcription by RNA polymerase II"/>
    <property type="evidence" value="ECO:0007669"/>
    <property type="project" value="TreeGrafter"/>
</dbReference>
<dbReference type="GO" id="GO:0003682">
    <property type="term" value="F:chromatin binding"/>
    <property type="evidence" value="ECO:0007669"/>
    <property type="project" value="UniProtKB-ARBA"/>
</dbReference>
<evidence type="ECO:0000256" key="1">
    <source>
        <dbReference type="ARBA" id="ARBA00004123"/>
    </source>
</evidence>
<accession>A0AAE1QGL1</accession>
<dbReference type="FunFam" id="3.30.160.60:FF:000690">
    <property type="entry name" value="Zinc finger protein 354C"/>
    <property type="match status" value="1"/>
</dbReference>
<protein>
    <recommendedName>
        <fullName evidence="10">C2H2-type domain-containing protein</fullName>
    </recommendedName>
</protein>
<dbReference type="Pfam" id="PF00096">
    <property type="entry name" value="zf-C2H2"/>
    <property type="match status" value="2"/>
</dbReference>
<dbReference type="FunFam" id="3.30.160.60:FF:000446">
    <property type="entry name" value="Zinc finger protein"/>
    <property type="match status" value="1"/>
</dbReference>
<evidence type="ECO:0000256" key="3">
    <source>
        <dbReference type="ARBA" id="ARBA00022737"/>
    </source>
</evidence>
<feature type="region of interest" description="Disordered" evidence="9">
    <location>
        <begin position="80"/>
        <end position="121"/>
    </location>
</feature>
<feature type="compositionally biased region" description="Polar residues" evidence="9">
    <location>
        <begin position="109"/>
        <end position="121"/>
    </location>
</feature>
<evidence type="ECO:0000256" key="7">
    <source>
        <dbReference type="ARBA" id="ARBA00023242"/>
    </source>
</evidence>
<reference evidence="11" key="1">
    <citation type="submission" date="2023-11" db="EMBL/GenBank/DDBJ databases">
        <title>Genome assemblies of two species of porcelain crab, Petrolisthes cinctipes and Petrolisthes manimaculis (Anomura: Porcellanidae).</title>
        <authorList>
            <person name="Angst P."/>
        </authorList>
    </citation>
    <scope>NUCLEOTIDE SEQUENCE</scope>
    <source>
        <strain evidence="11">PB745_02</strain>
        <tissue evidence="11">Gill</tissue>
    </source>
</reference>
<dbReference type="InterPro" id="IPR050589">
    <property type="entry name" value="Ikaros_C2H2-ZF"/>
</dbReference>
<keyword evidence="7" id="KW-0539">Nucleus</keyword>
<feature type="domain" description="C2H2-type" evidence="10">
    <location>
        <begin position="9"/>
        <end position="36"/>
    </location>
</feature>
<evidence type="ECO:0000256" key="5">
    <source>
        <dbReference type="ARBA" id="ARBA00022833"/>
    </source>
</evidence>
<dbReference type="AlphaFoldDB" id="A0AAE1QGL1"/>
<organism evidence="11 12">
    <name type="scientific">Petrolisthes manimaculis</name>
    <dbReference type="NCBI Taxonomy" id="1843537"/>
    <lineage>
        <taxon>Eukaryota</taxon>
        <taxon>Metazoa</taxon>
        <taxon>Ecdysozoa</taxon>
        <taxon>Arthropoda</taxon>
        <taxon>Crustacea</taxon>
        <taxon>Multicrustacea</taxon>
        <taxon>Malacostraca</taxon>
        <taxon>Eumalacostraca</taxon>
        <taxon>Eucarida</taxon>
        <taxon>Decapoda</taxon>
        <taxon>Pleocyemata</taxon>
        <taxon>Anomura</taxon>
        <taxon>Galatheoidea</taxon>
        <taxon>Porcellanidae</taxon>
        <taxon>Petrolisthes</taxon>
    </lineage>
</organism>
<dbReference type="InterPro" id="IPR013087">
    <property type="entry name" value="Znf_C2H2_type"/>
</dbReference>
<keyword evidence="5" id="KW-0862">Zinc</keyword>
<dbReference type="SMART" id="SM00355">
    <property type="entry name" value="ZnF_C2H2"/>
    <property type="match status" value="3"/>
</dbReference>
<gene>
    <name evidence="11" type="ORF">Pmani_003069</name>
</gene>
<evidence type="ECO:0000259" key="10">
    <source>
        <dbReference type="PROSITE" id="PS50157"/>
    </source>
</evidence>
<comment type="subcellular location">
    <subcellularLocation>
        <location evidence="1">Nucleus</location>
    </subcellularLocation>
</comment>
<evidence type="ECO:0000313" key="12">
    <source>
        <dbReference type="Proteomes" id="UP001292094"/>
    </source>
</evidence>
<sequence length="578" mass="64946">MIHTGEKRYKCEECGVRFREKVTLEQHRGVHVNLGPFVCSECGQEFSKLAGLSLHRKVHTHKDDYLYVYNKEANEAFKSATFSKSKESSEVQKQREETTDKLTNDNEHAVSSTNETENVSEIQYNIPRSEEMTDCSLPDKSPQKTQLVNASDLKLQDVKETLVSSLKNHAVDCFSSDVNPDQVRAALESGKIVKTEDGEGKGFFIVLPPALRNEEIMFMSESTQCKSNLLADSHQVSNPVLDHDISSKFCTHNLSFIKEKTQVADSEEELQGSDLCIEVHEEVSEEPSSFSVGINEELQDINALKMKRDIVGNVGRYSQVKKEIHPDGSSLLLWNDELEPLEEVTYIIDEGTENPLTIHSQEVLDTPNLKPKKRKAKSDDKRKQKKALLEPDHQVVCEMCGLGFPNLTALHNHRFNEHNKSVTDSGVSDMCINVKIGEEQDFVVINPSIKDSSNVEGDDIGAMKKVVTFEEVSDGHAKHKVLQLTEEDGQMRSQVLLETPASEVQIKLEEKTDADVLGAPSGDRNNKVDVDYNGMDDIKQDEDDSDKEVDENHTFHCSELLEREKGIQADNPLEGPYE</sequence>
<feature type="domain" description="C2H2-type" evidence="10">
    <location>
        <begin position="37"/>
        <end position="64"/>
    </location>
</feature>
<evidence type="ECO:0000256" key="4">
    <source>
        <dbReference type="ARBA" id="ARBA00022771"/>
    </source>
</evidence>
<dbReference type="PROSITE" id="PS00028">
    <property type="entry name" value="ZINC_FINGER_C2H2_1"/>
    <property type="match status" value="3"/>
</dbReference>
<comment type="caution">
    <text evidence="11">The sequence shown here is derived from an EMBL/GenBank/DDBJ whole genome shotgun (WGS) entry which is preliminary data.</text>
</comment>
<dbReference type="Proteomes" id="UP001292094">
    <property type="component" value="Unassembled WGS sequence"/>
</dbReference>
<dbReference type="SUPFAM" id="SSF57667">
    <property type="entry name" value="beta-beta-alpha zinc fingers"/>
    <property type="match status" value="1"/>
</dbReference>
<keyword evidence="12" id="KW-1185">Reference proteome</keyword>
<evidence type="ECO:0000256" key="2">
    <source>
        <dbReference type="ARBA" id="ARBA00022723"/>
    </source>
</evidence>
<dbReference type="EMBL" id="JAWZYT010000219">
    <property type="protein sequence ID" value="KAK4326416.1"/>
    <property type="molecule type" value="Genomic_DNA"/>
</dbReference>
<dbReference type="GO" id="GO:0008270">
    <property type="term" value="F:zinc ion binding"/>
    <property type="evidence" value="ECO:0007669"/>
    <property type="project" value="UniProtKB-KW"/>
</dbReference>
<dbReference type="PANTHER" id="PTHR24404">
    <property type="entry name" value="ZINC FINGER PROTEIN"/>
    <property type="match status" value="1"/>
</dbReference>
<feature type="compositionally biased region" description="Acidic residues" evidence="9">
    <location>
        <begin position="539"/>
        <end position="549"/>
    </location>
</feature>
<evidence type="ECO:0000256" key="9">
    <source>
        <dbReference type="SAM" id="MobiDB-lite"/>
    </source>
</evidence>
<evidence type="ECO:0000313" key="11">
    <source>
        <dbReference type="EMBL" id="KAK4326416.1"/>
    </source>
</evidence>
<feature type="compositionally biased region" description="Basic and acidic residues" evidence="9">
    <location>
        <begin position="84"/>
        <end position="108"/>
    </location>
</feature>
<evidence type="ECO:0000256" key="6">
    <source>
        <dbReference type="ARBA" id="ARBA00023125"/>
    </source>
</evidence>
<dbReference type="GO" id="GO:0003700">
    <property type="term" value="F:DNA-binding transcription factor activity"/>
    <property type="evidence" value="ECO:0007669"/>
    <property type="project" value="TreeGrafter"/>
</dbReference>